<dbReference type="EMBL" id="CP144700">
    <property type="protein sequence ID" value="WVZ22893.1"/>
    <property type="molecule type" value="Genomic_DNA"/>
</dbReference>
<accession>A0AAQ3SAZ1</accession>
<gene>
    <name evidence="2" type="ORF">V8G54_001437</name>
</gene>
<evidence type="ECO:0000313" key="2">
    <source>
        <dbReference type="EMBL" id="WVZ22893.1"/>
    </source>
</evidence>
<sequence length="155" mass="17955">MAFPLMISIGYFIIFIFPSISKSFFSTPIIDYRRTTRTCLVITTILPIFLIISRTSSTRTRPVTVTILIRRAFRSSLIRLCPLVFIEIVLVTLGSWRFIIGLFTTESSIHVNMLDEIPEPVNIAAIRQRMTLWIPFFKIDFFCTLISTFLKCTNF</sequence>
<name>A0AAQ3SAZ1_VIGMU</name>
<keyword evidence="1" id="KW-0472">Membrane</keyword>
<keyword evidence="3" id="KW-1185">Reference proteome</keyword>
<keyword evidence="1" id="KW-1133">Transmembrane helix</keyword>
<reference evidence="2 3" key="1">
    <citation type="journal article" date="2023" name="Life. Sci Alliance">
        <title>Evolutionary insights into 3D genome organization and epigenetic landscape of Vigna mungo.</title>
        <authorList>
            <person name="Junaid A."/>
            <person name="Singh B."/>
            <person name="Bhatia S."/>
        </authorList>
    </citation>
    <scope>NUCLEOTIDE SEQUENCE [LARGE SCALE GENOMIC DNA]</scope>
    <source>
        <strain evidence="2">Urdbean</strain>
    </source>
</reference>
<evidence type="ECO:0000256" key="1">
    <source>
        <dbReference type="SAM" id="Phobius"/>
    </source>
</evidence>
<dbReference type="Proteomes" id="UP001374535">
    <property type="component" value="Chromosome 1"/>
</dbReference>
<organism evidence="2 3">
    <name type="scientific">Vigna mungo</name>
    <name type="common">Black gram</name>
    <name type="synonym">Phaseolus mungo</name>
    <dbReference type="NCBI Taxonomy" id="3915"/>
    <lineage>
        <taxon>Eukaryota</taxon>
        <taxon>Viridiplantae</taxon>
        <taxon>Streptophyta</taxon>
        <taxon>Embryophyta</taxon>
        <taxon>Tracheophyta</taxon>
        <taxon>Spermatophyta</taxon>
        <taxon>Magnoliopsida</taxon>
        <taxon>eudicotyledons</taxon>
        <taxon>Gunneridae</taxon>
        <taxon>Pentapetalae</taxon>
        <taxon>rosids</taxon>
        <taxon>fabids</taxon>
        <taxon>Fabales</taxon>
        <taxon>Fabaceae</taxon>
        <taxon>Papilionoideae</taxon>
        <taxon>50 kb inversion clade</taxon>
        <taxon>NPAAA clade</taxon>
        <taxon>indigoferoid/millettioid clade</taxon>
        <taxon>Phaseoleae</taxon>
        <taxon>Vigna</taxon>
    </lineage>
</organism>
<keyword evidence="1" id="KW-0812">Transmembrane</keyword>
<feature type="transmembrane region" description="Helical" evidence="1">
    <location>
        <begin position="77"/>
        <end position="99"/>
    </location>
</feature>
<protein>
    <submittedName>
        <fullName evidence="2">Uncharacterized protein</fullName>
    </submittedName>
</protein>
<evidence type="ECO:0000313" key="3">
    <source>
        <dbReference type="Proteomes" id="UP001374535"/>
    </source>
</evidence>
<feature type="transmembrane region" description="Helical" evidence="1">
    <location>
        <begin position="37"/>
        <end position="57"/>
    </location>
</feature>
<feature type="transmembrane region" description="Helical" evidence="1">
    <location>
        <begin position="6"/>
        <end position="25"/>
    </location>
</feature>
<dbReference type="AlphaFoldDB" id="A0AAQ3SAZ1"/>
<proteinExistence type="predicted"/>